<dbReference type="GO" id="GO:0005524">
    <property type="term" value="F:ATP binding"/>
    <property type="evidence" value="ECO:0007669"/>
    <property type="project" value="UniProtKB-KW"/>
</dbReference>
<dbReference type="InterPro" id="IPR001650">
    <property type="entry name" value="Helicase_C-like"/>
</dbReference>
<keyword evidence="31" id="KW-1185">Reference proteome</keyword>
<feature type="compositionally biased region" description="Low complexity" evidence="23">
    <location>
        <begin position="80"/>
        <end position="114"/>
    </location>
</feature>
<dbReference type="InterPro" id="IPR001005">
    <property type="entry name" value="SANT/Myb"/>
</dbReference>
<evidence type="ECO:0000256" key="13">
    <source>
        <dbReference type="ARBA" id="ARBA00023054"/>
    </source>
</evidence>
<keyword evidence="16" id="KW-0539">Nucleus</keyword>
<evidence type="ECO:0000259" key="27">
    <source>
        <dbReference type="PROSITE" id="PS51195"/>
    </source>
</evidence>
<evidence type="ECO:0000256" key="14">
    <source>
        <dbReference type="ARBA" id="ARBA00023125"/>
    </source>
</evidence>
<dbReference type="EnsemblPlants" id="Bra016037.1">
    <property type="protein sequence ID" value="Bra016037.1-P"/>
    <property type="gene ID" value="Bra016037"/>
</dbReference>
<feature type="domain" description="HTH myb-type" evidence="28">
    <location>
        <begin position="1"/>
        <end position="62"/>
    </location>
</feature>
<dbReference type="FunFam" id="1.10.246.220:FF:000002">
    <property type="entry name" value="Telomere repeat-binding factor 1"/>
    <property type="match status" value="1"/>
</dbReference>
<comment type="similarity">
    <text evidence="17">Belongs to the DEAD box helicase family. eIF4A subfamily.</text>
</comment>
<dbReference type="Pfam" id="PF00271">
    <property type="entry name" value="Helicase_C"/>
    <property type="match status" value="1"/>
</dbReference>
<dbReference type="GO" id="GO:0003723">
    <property type="term" value="F:RNA binding"/>
    <property type="evidence" value="ECO:0007669"/>
    <property type="project" value="UniProtKB-KW"/>
</dbReference>
<evidence type="ECO:0000256" key="12">
    <source>
        <dbReference type="ARBA" id="ARBA00023015"/>
    </source>
</evidence>
<feature type="short sequence motif" description="Q motif" evidence="21">
    <location>
        <begin position="354"/>
        <end position="382"/>
    </location>
</feature>
<dbReference type="EC" id="3.6.4.13" evidence="3"/>
<evidence type="ECO:0000259" key="24">
    <source>
        <dbReference type="PROSITE" id="PS50090"/>
    </source>
</evidence>
<dbReference type="GO" id="GO:0043565">
    <property type="term" value="F:sequence-specific DNA binding"/>
    <property type="evidence" value="ECO:0007669"/>
    <property type="project" value="UniProtKB-ARBA"/>
</dbReference>
<evidence type="ECO:0000256" key="16">
    <source>
        <dbReference type="ARBA" id="ARBA00023242"/>
    </source>
</evidence>
<dbReference type="FunFam" id="3.40.50.300:FF:000089">
    <property type="entry name" value="Eukaryotic initiation factor 4A-II"/>
    <property type="match status" value="1"/>
</dbReference>
<evidence type="ECO:0000256" key="19">
    <source>
        <dbReference type="ARBA" id="ARBA00047984"/>
    </source>
</evidence>
<dbReference type="PROSITE" id="PS51294">
    <property type="entry name" value="HTH_MYB"/>
    <property type="match status" value="1"/>
</dbReference>
<keyword evidence="5" id="KW-0396">Initiation factor</keyword>
<feature type="domain" description="H15" evidence="29">
    <location>
        <begin position="128"/>
        <end position="202"/>
    </location>
</feature>
<dbReference type="PANTHER" id="PTHR47958">
    <property type="entry name" value="ATP-DEPENDENT RNA HELICASE DBP3"/>
    <property type="match status" value="1"/>
</dbReference>
<dbReference type="Pfam" id="PF00270">
    <property type="entry name" value="DEAD"/>
    <property type="match status" value="1"/>
</dbReference>
<dbReference type="SMART" id="SM00526">
    <property type="entry name" value="H15"/>
    <property type="match status" value="1"/>
</dbReference>
<feature type="domain" description="Myb-like" evidence="24">
    <location>
        <begin position="1"/>
        <end position="57"/>
    </location>
</feature>
<dbReference type="Gene3D" id="3.40.50.300">
    <property type="entry name" value="P-loop containing nucleotide triphosphate hydrolases"/>
    <property type="match status" value="2"/>
</dbReference>
<keyword evidence="15" id="KW-0804">Transcription</keyword>
<evidence type="ECO:0000256" key="7">
    <source>
        <dbReference type="ARBA" id="ARBA00022801"/>
    </source>
</evidence>
<dbReference type="Proteomes" id="UP000011750">
    <property type="component" value="Chromosome A07"/>
</dbReference>
<dbReference type="GO" id="GO:0002183">
    <property type="term" value="P:cytoplasmic translational initiation"/>
    <property type="evidence" value="ECO:0000318"/>
    <property type="project" value="GO_Central"/>
</dbReference>
<dbReference type="InterPro" id="IPR005818">
    <property type="entry name" value="Histone_H1/H5_H15"/>
</dbReference>
<evidence type="ECO:0000256" key="4">
    <source>
        <dbReference type="ARBA" id="ARBA00022454"/>
    </source>
</evidence>
<evidence type="ECO:0000259" key="28">
    <source>
        <dbReference type="PROSITE" id="PS51294"/>
    </source>
</evidence>
<evidence type="ECO:0000256" key="15">
    <source>
        <dbReference type="ARBA" id="ARBA00023163"/>
    </source>
</evidence>
<dbReference type="SMART" id="SM00717">
    <property type="entry name" value="SANT"/>
    <property type="match status" value="1"/>
</dbReference>
<reference evidence="30 31" key="1">
    <citation type="journal article" date="2011" name="Nat. Genet.">
        <title>The genome of the mesopolyploid crop species Brassica rapa.</title>
        <authorList>
            <consortium name="Brassica rapa Genome Sequencing Project Consortium"/>
            <person name="Wang X."/>
            <person name="Wang H."/>
            <person name="Wang J."/>
            <person name="Sun R."/>
            <person name="Wu J."/>
            <person name="Liu S."/>
            <person name="Bai Y."/>
            <person name="Mun J.H."/>
            <person name="Bancroft I."/>
            <person name="Cheng F."/>
            <person name="Huang S."/>
            <person name="Li X."/>
            <person name="Hua W."/>
            <person name="Wang J."/>
            <person name="Wang X."/>
            <person name="Freeling M."/>
            <person name="Pires J.C."/>
            <person name="Paterson A.H."/>
            <person name="Chalhoub B."/>
            <person name="Wang B."/>
            <person name="Hayward A."/>
            <person name="Sharpe A.G."/>
            <person name="Park B.S."/>
            <person name="Weisshaar B."/>
            <person name="Liu B."/>
            <person name="Li B."/>
            <person name="Liu B."/>
            <person name="Tong C."/>
            <person name="Song C."/>
            <person name="Duran C."/>
            <person name="Peng C."/>
            <person name="Geng C."/>
            <person name="Koh C."/>
            <person name="Lin C."/>
            <person name="Edwards D."/>
            <person name="Mu D."/>
            <person name="Shen D."/>
            <person name="Soumpourou E."/>
            <person name="Li F."/>
            <person name="Fraser F."/>
            <person name="Conant G."/>
            <person name="Lassalle G."/>
            <person name="King G.J."/>
            <person name="Bonnema G."/>
            <person name="Tang H."/>
            <person name="Wang H."/>
            <person name="Belcram H."/>
            <person name="Zhou H."/>
            <person name="Hirakawa H."/>
            <person name="Abe H."/>
            <person name="Guo H."/>
            <person name="Wang H."/>
            <person name="Jin H."/>
            <person name="Parkin I.A."/>
            <person name="Batley J."/>
            <person name="Kim J.S."/>
            <person name="Just J."/>
            <person name="Li J."/>
            <person name="Xu J."/>
            <person name="Deng J."/>
            <person name="Kim J.A."/>
            <person name="Li J."/>
            <person name="Yu J."/>
            <person name="Meng J."/>
            <person name="Wang J."/>
            <person name="Min J."/>
            <person name="Poulain J."/>
            <person name="Wang J."/>
            <person name="Hatakeyama K."/>
            <person name="Wu K."/>
            <person name="Wang L."/>
            <person name="Fang L."/>
            <person name="Trick M."/>
            <person name="Links M.G."/>
            <person name="Zhao M."/>
            <person name="Jin M."/>
            <person name="Ramchiary N."/>
            <person name="Drou N."/>
            <person name="Berkman P.J."/>
            <person name="Cai Q."/>
            <person name="Huang Q."/>
            <person name="Li R."/>
            <person name="Tabata S."/>
            <person name="Cheng S."/>
            <person name="Zhang S."/>
            <person name="Zhang S."/>
            <person name="Huang S."/>
            <person name="Sato S."/>
            <person name="Sun S."/>
            <person name="Kwon S.J."/>
            <person name="Choi S.R."/>
            <person name="Lee T.H."/>
            <person name="Fan W."/>
            <person name="Zhao X."/>
            <person name="Tan X."/>
            <person name="Xu X."/>
            <person name="Wang Y."/>
            <person name="Qiu Y."/>
            <person name="Yin Y."/>
            <person name="Li Y."/>
            <person name="Du Y."/>
            <person name="Liao Y."/>
            <person name="Lim Y."/>
            <person name="Narusaka Y."/>
            <person name="Wang Y."/>
            <person name="Wang Z."/>
            <person name="Li Z."/>
            <person name="Wang Z."/>
            <person name="Xiong Z."/>
            <person name="Zhang Z."/>
        </authorList>
    </citation>
    <scope>NUCLEOTIDE SEQUENCE [LARGE SCALE GENOMIC DNA]</scope>
    <source>
        <strain evidence="30 31">cv. Chiifu-401-42</strain>
    </source>
</reference>
<keyword evidence="12" id="KW-0805">Transcription regulation</keyword>
<dbReference type="PROSITE" id="PS51195">
    <property type="entry name" value="Q_MOTIF"/>
    <property type="match status" value="1"/>
</dbReference>
<evidence type="ECO:0000256" key="8">
    <source>
        <dbReference type="ARBA" id="ARBA00022806"/>
    </source>
</evidence>
<dbReference type="PROSITE" id="PS00039">
    <property type="entry name" value="DEAD_ATP_HELICASE"/>
    <property type="match status" value="1"/>
</dbReference>
<dbReference type="Pfam" id="PF00249">
    <property type="entry name" value="Myb_DNA-binding"/>
    <property type="match status" value="1"/>
</dbReference>
<dbReference type="InterPro" id="IPR027417">
    <property type="entry name" value="P-loop_NTPase"/>
</dbReference>
<evidence type="ECO:0000256" key="5">
    <source>
        <dbReference type="ARBA" id="ARBA00022540"/>
    </source>
</evidence>
<dbReference type="Gramene" id="Bra016037.1">
    <property type="protein sequence ID" value="Bra016037.1-P"/>
    <property type="gene ID" value="Bra016037"/>
</dbReference>
<dbReference type="Gene3D" id="1.10.246.220">
    <property type="match status" value="1"/>
</dbReference>
<accession>M4DHR0</accession>
<dbReference type="InterPro" id="IPR009057">
    <property type="entry name" value="Homeodomain-like_sf"/>
</dbReference>
<dbReference type="Gene3D" id="1.10.10.10">
    <property type="entry name" value="Winged helix-like DNA-binding domain superfamily/Winged helix DNA-binding domain"/>
    <property type="match status" value="1"/>
</dbReference>
<feature type="domain" description="Helicase ATP-binding" evidence="25">
    <location>
        <begin position="385"/>
        <end position="555"/>
    </location>
</feature>
<keyword evidence="9 22" id="KW-0067">ATP-binding</keyword>
<evidence type="ECO:0000256" key="6">
    <source>
        <dbReference type="ARBA" id="ARBA00022741"/>
    </source>
</evidence>
<keyword evidence="11" id="KW-0648">Protein biosynthesis</keyword>
<feature type="region of interest" description="Disordered" evidence="23">
    <location>
        <begin position="61"/>
        <end position="119"/>
    </location>
</feature>
<dbReference type="SUPFAM" id="SSF52540">
    <property type="entry name" value="P-loop containing nucleoside triphosphate hydrolases"/>
    <property type="match status" value="1"/>
</dbReference>
<dbReference type="PROSITE" id="PS51192">
    <property type="entry name" value="HELICASE_ATP_BIND_1"/>
    <property type="match status" value="1"/>
</dbReference>
<dbReference type="FunFam" id="1.10.10.60:FF:000168">
    <property type="entry name" value="Telomere repeat-binding factor 1"/>
    <property type="match status" value="1"/>
</dbReference>
<evidence type="ECO:0000256" key="17">
    <source>
        <dbReference type="ARBA" id="ARBA00024352"/>
    </source>
</evidence>
<feature type="domain" description="DEAD-box RNA helicase Q" evidence="27">
    <location>
        <begin position="354"/>
        <end position="382"/>
    </location>
</feature>
<dbReference type="FunFam" id="3.40.50.300:FF:000031">
    <property type="entry name" value="Eukaryotic initiation factor 4A-III"/>
    <property type="match status" value="1"/>
</dbReference>
<dbReference type="CDD" id="cd11660">
    <property type="entry name" value="SANT_TRF"/>
    <property type="match status" value="1"/>
</dbReference>
<evidence type="ECO:0000256" key="3">
    <source>
        <dbReference type="ARBA" id="ARBA00012552"/>
    </source>
</evidence>
<dbReference type="PROSITE" id="PS50090">
    <property type="entry name" value="MYB_LIKE"/>
    <property type="match status" value="1"/>
</dbReference>
<keyword evidence="4" id="KW-0158">Chromosome</keyword>
<keyword evidence="8 22" id="KW-0347">Helicase</keyword>
<reference evidence="30 31" key="2">
    <citation type="journal article" date="2018" name="Hortic Res">
        <title>Improved Brassica rapa reference genome by single-molecule sequencing and chromosome conformation capture technologies.</title>
        <authorList>
            <person name="Zhang L."/>
            <person name="Cai X."/>
            <person name="Wu J."/>
            <person name="Liu M."/>
            <person name="Grob S."/>
            <person name="Cheng F."/>
            <person name="Liang J."/>
            <person name="Cai C."/>
            <person name="Liu Z."/>
            <person name="Liu B."/>
            <person name="Wang F."/>
            <person name="Li S."/>
            <person name="Liu F."/>
            <person name="Li X."/>
            <person name="Cheng L."/>
            <person name="Yang W."/>
            <person name="Li M.H."/>
            <person name="Grossniklaus U."/>
            <person name="Zheng H."/>
            <person name="Wang X."/>
        </authorList>
    </citation>
    <scope>NUCLEOTIDE SEQUENCE [LARGE SCALE GENOMIC DNA]</scope>
    <source>
        <strain evidence="30 31">cv. Chiifu-401-42</strain>
    </source>
</reference>
<dbReference type="GO" id="GO:0000786">
    <property type="term" value="C:nucleosome"/>
    <property type="evidence" value="ECO:0007669"/>
    <property type="project" value="InterPro"/>
</dbReference>
<proteinExistence type="inferred from homology"/>
<evidence type="ECO:0000256" key="23">
    <source>
        <dbReference type="SAM" id="MobiDB-lite"/>
    </source>
</evidence>
<dbReference type="GO" id="GO:0003743">
    <property type="term" value="F:translation initiation factor activity"/>
    <property type="evidence" value="ECO:0000318"/>
    <property type="project" value="GO_Central"/>
</dbReference>
<dbReference type="FunCoup" id="M4DHR0">
    <property type="interactions" value="3533"/>
</dbReference>
<dbReference type="SMART" id="SM00487">
    <property type="entry name" value="DEXDc"/>
    <property type="match status" value="1"/>
</dbReference>
<dbReference type="eggNOG" id="KOG0327">
    <property type="taxonomic scope" value="Eukaryota"/>
</dbReference>
<evidence type="ECO:0000256" key="21">
    <source>
        <dbReference type="PROSITE-ProRule" id="PRU00552"/>
    </source>
</evidence>
<dbReference type="InterPro" id="IPR017930">
    <property type="entry name" value="Myb_dom"/>
</dbReference>
<evidence type="ECO:0000256" key="18">
    <source>
        <dbReference type="ARBA" id="ARBA00032813"/>
    </source>
</evidence>
<evidence type="ECO:0000256" key="9">
    <source>
        <dbReference type="ARBA" id="ARBA00022840"/>
    </source>
</evidence>
<feature type="region of interest" description="Disordered" evidence="23">
    <location>
        <begin position="199"/>
        <end position="232"/>
    </location>
</feature>
<evidence type="ECO:0000256" key="1">
    <source>
        <dbReference type="ARBA" id="ARBA00004286"/>
    </source>
</evidence>
<keyword evidence="10" id="KW-0694">RNA-binding</keyword>
<comment type="catalytic activity">
    <reaction evidence="19">
        <text>ATP + H2O = ADP + phosphate + H(+)</text>
        <dbReference type="Rhea" id="RHEA:13065"/>
        <dbReference type="ChEBI" id="CHEBI:15377"/>
        <dbReference type="ChEBI" id="CHEBI:15378"/>
        <dbReference type="ChEBI" id="CHEBI:30616"/>
        <dbReference type="ChEBI" id="CHEBI:43474"/>
        <dbReference type="ChEBI" id="CHEBI:456216"/>
        <dbReference type="EC" id="3.6.4.13"/>
    </reaction>
</comment>
<dbReference type="InParanoid" id="M4DHR0"/>
<reference evidence="30" key="3">
    <citation type="submission" date="2023-03" db="UniProtKB">
        <authorList>
            <consortium name="EnsemblPlants"/>
        </authorList>
    </citation>
    <scope>IDENTIFICATION</scope>
    <source>
        <strain evidence="30">cv. Chiifu-401-42</strain>
    </source>
</reference>
<dbReference type="SMART" id="SM00490">
    <property type="entry name" value="HELICc"/>
    <property type="match status" value="1"/>
</dbReference>
<dbReference type="GO" id="GO:0003690">
    <property type="term" value="F:double-stranded DNA binding"/>
    <property type="evidence" value="ECO:0007669"/>
    <property type="project" value="UniProtKB-ARBA"/>
</dbReference>
<keyword evidence="13" id="KW-0175">Coiled coil</keyword>
<dbReference type="InterPro" id="IPR036390">
    <property type="entry name" value="WH_DNA-bd_sf"/>
</dbReference>
<evidence type="ECO:0000256" key="10">
    <source>
        <dbReference type="ARBA" id="ARBA00022884"/>
    </source>
</evidence>
<evidence type="ECO:0000259" key="25">
    <source>
        <dbReference type="PROSITE" id="PS51192"/>
    </source>
</evidence>
<keyword evidence="6 22" id="KW-0547">Nucleotide-binding</keyword>
<keyword evidence="14" id="KW-0238">DNA-binding</keyword>
<name>M4DHR0_BRACM</name>
<comment type="subcellular location">
    <subcellularLocation>
        <location evidence="1">Chromosome</location>
    </subcellularLocation>
    <subcellularLocation>
        <location evidence="2">Nucleus</location>
        <location evidence="2">Nucleolus</location>
    </subcellularLocation>
</comment>
<dbReference type="InterPro" id="IPR011545">
    <property type="entry name" value="DEAD/DEAH_box_helicase_dom"/>
</dbReference>
<evidence type="ECO:0000256" key="20">
    <source>
        <dbReference type="ARBA" id="ARBA00053063"/>
    </source>
</evidence>
<evidence type="ECO:0000313" key="31">
    <source>
        <dbReference type="Proteomes" id="UP000011750"/>
    </source>
</evidence>
<sequence>MGNQKLKWTGDEEEALRAGIEKHGPGKWKNILRDPEFAHQLTNRSNIDLKDKWRNLCVAPGTQCSNDKSRTRKVKEEGVTLASLSPTAATATPPSYPNSSSSSPATSLPRSASSDFSVDNNFAVDNKNAPRYDAMIFEAISELADPNGSDVGSIFSFIEPRHEVPPTFRRVLSSRLRRLAAQGKLSKVSNSKPLLNFYKLPDGSETTTRTTPAPTPKPKETNVKPRQSYINQPPSVSQEMIDEAAITAACKVVEAENKINVAKAAVEELEKTTKLADETELMLELSWRGCGLGLSLWGLYRRAQQCVYIHPLVMAGMASEGTQYDPRQFDTKMNAILGEEGQETFYTTYDEVCDSFDTMELRSDLLRGIYAYGFEKPSAIQQRGIIPFCKGLDVIQQAQSGTGKTATFCSGVLQQLDYTLLQCQALVLAPTRELAQQIEKVMRALGDYLGVKVHACVGGTSVREDQRILQYGVHVVVGTPGRVFDMLRRQSLRADAIKMFVLDEADEMLSRGFKDQIYDIFQLLPSKVQVGVFSATMPPEALEITRKFMSKPVRILVKRDELTLEGIKQFYVNVDKEEWKLETLCDLYETLAITQSVIFVNTRRKVDWLTDKMRSRDHTVSATHGDMDQNTRDIIMREFRSGSSRVLITTDLLARGIDVQQVSLVINFDLPTQPENYLHRIGRSGRFGRKGVAINFMTTDDERMMSDIQKFYNVVVEELPNNVADLL</sequence>
<dbReference type="PROSITE" id="PS51194">
    <property type="entry name" value="HELICASE_CTER"/>
    <property type="match status" value="1"/>
</dbReference>
<dbReference type="GO" id="GO:0016787">
    <property type="term" value="F:hydrolase activity"/>
    <property type="evidence" value="ECO:0007669"/>
    <property type="project" value="UniProtKB-KW"/>
</dbReference>
<comment type="function">
    <text evidence="20">Binds preferentially double-stranded telomeric repeats.</text>
</comment>
<dbReference type="GO" id="GO:0005730">
    <property type="term" value="C:nucleolus"/>
    <property type="evidence" value="ECO:0007669"/>
    <property type="project" value="UniProtKB-SubCell"/>
</dbReference>
<dbReference type="AlphaFoldDB" id="M4DHR0"/>
<protein>
    <recommendedName>
        <fullName evidence="3">RNA helicase</fullName>
        <ecNumber evidence="3">3.6.4.13</ecNumber>
    </recommendedName>
    <alternativeName>
        <fullName evidence="18">MYB transcription factor</fullName>
    </alternativeName>
</protein>
<dbReference type="CDD" id="cd17939">
    <property type="entry name" value="DEADc_EIF4A"/>
    <property type="match status" value="1"/>
</dbReference>
<organism evidence="30 31">
    <name type="scientific">Brassica campestris</name>
    <name type="common">Field mustard</name>
    <dbReference type="NCBI Taxonomy" id="3711"/>
    <lineage>
        <taxon>Eukaryota</taxon>
        <taxon>Viridiplantae</taxon>
        <taxon>Streptophyta</taxon>
        <taxon>Embryophyta</taxon>
        <taxon>Tracheophyta</taxon>
        <taxon>Spermatophyta</taxon>
        <taxon>Magnoliopsida</taxon>
        <taxon>eudicotyledons</taxon>
        <taxon>Gunneridae</taxon>
        <taxon>Pentapetalae</taxon>
        <taxon>rosids</taxon>
        <taxon>malvids</taxon>
        <taxon>Brassicales</taxon>
        <taxon>Brassicaceae</taxon>
        <taxon>Brassiceae</taxon>
        <taxon>Brassica</taxon>
    </lineage>
</organism>
<evidence type="ECO:0000256" key="11">
    <source>
        <dbReference type="ARBA" id="ARBA00022917"/>
    </source>
</evidence>
<dbReference type="GO" id="GO:0010494">
    <property type="term" value="C:cytoplasmic stress granule"/>
    <property type="evidence" value="ECO:0000318"/>
    <property type="project" value="GO_Central"/>
</dbReference>
<dbReference type="Pfam" id="PF00538">
    <property type="entry name" value="Linker_histone"/>
    <property type="match status" value="1"/>
</dbReference>
<dbReference type="InterPro" id="IPR036388">
    <property type="entry name" value="WH-like_DNA-bd_sf"/>
</dbReference>
<dbReference type="PROSITE" id="PS51504">
    <property type="entry name" value="H15"/>
    <property type="match status" value="1"/>
</dbReference>
<evidence type="ECO:0000259" key="26">
    <source>
        <dbReference type="PROSITE" id="PS51194"/>
    </source>
</evidence>
<evidence type="ECO:0000256" key="2">
    <source>
        <dbReference type="ARBA" id="ARBA00004604"/>
    </source>
</evidence>
<evidence type="ECO:0000313" key="30">
    <source>
        <dbReference type="EnsemblPlants" id="Bra016037.1-P"/>
    </source>
</evidence>
<dbReference type="OMA" id="YIHPLVM"/>
<dbReference type="GO" id="GO:0003724">
    <property type="term" value="F:RNA helicase activity"/>
    <property type="evidence" value="ECO:0007669"/>
    <property type="project" value="UniProtKB-EC"/>
</dbReference>
<dbReference type="STRING" id="51351.M4DHR0"/>
<feature type="domain" description="Helicase C-terminal" evidence="26">
    <location>
        <begin position="566"/>
        <end position="727"/>
    </location>
</feature>
<dbReference type="SUPFAM" id="SSF46785">
    <property type="entry name" value="Winged helix' DNA-binding domain"/>
    <property type="match status" value="1"/>
</dbReference>
<evidence type="ECO:0000259" key="29">
    <source>
        <dbReference type="PROSITE" id="PS51504"/>
    </source>
</evidence>
<dbReference type="HOGENOM" id="CLU_381019_0_0_1"/>
<dbReference type="SUPFAM" id="SSF46689">
    <property type="entry name" value="Homeodomain-like"/>
    <property type="match status" value="1"/>
</dbReference>
<dbReference type="CDD" id="cd18787">
    <property type="entry name" value="SF2_C_DEAD"/>
    <property type="match status" value="1"/>
</dbReference>
<evidence type="ECO:0000256" key="22">
    <source>
        <dbReference type="RuleBase" id="RU000492"/>
    </source>
</evidence>
<keyword evidence="7 22" id="KW-0378">Hydrolase</keyword>
<dbReference type="InterPro" id="IPR000629">
    <property type="entry name" value="RNA-helicase_DEAD-box_CS"/>
</dbReference>
<dbReference type="GO" id="GO:0006334">
    <property type="term" value="P:nucleosome assembly"/>
    <property type="evidence" value="ECO:0007669"/>
    <property type="project" value="InterPro"/>
</dbReference>
<dbReference type="InterPro" id="IPR014001">
    <property type="entry name" value="Helicase_ATP-bd"/>
</dbReference>
<dbReference type="InterPro" id="IPR014014">
    <property type="entry name" value="RNA_helicase_DEAD_Q_motif"/>
</dbReference>